<dbReference type="AlphaFoldDB" id="A0A0C7NLA3"/>
<dbReference type="KEGG" id="dtn:DTL3_1382"/>
<dbReference type="PANTHER" id="PTHR30193:SF42">
    <property type="entry name" value="ABC TRANSPORTER PERMEASE PROTEIN"/>
    <property type="match status" value="1"/>
</dbReference>
<dbReference type="Proteomes" id="UP000032809">
    <property type="component" value="Chromosome I"/>
</dbReference>
<dbReference type="InterPro" id="IPR051393">
    <property type="entry name" value="ABC_transporter_permease"/>
</dbReference>
<dbReference type="InterPro" id="IPR000515">
    <property type="entry name" value="MetI-like"/>
</dbReference>
<dbReference type="SUPFAM" id="SSF161098">
    <property type="entry name" value="MetI-like"/>
    <property type="match status" value="1"/>
</dbReference>
<comment type="similarity">
    <text evidence="7">Belongs to the binding-protein-dependent transport system permease family.</text>
</comment>
<feature type="transmembrane region" description="Helical" evidence="7">
    <location>
        <begin position="77"/>
        <end position="98"/>
    </location>
</feature>
<dbReference type="CDD" id="cd06261">
    <property type="entry name" value="TM_PBP2"/>
    <property type="match status" value="1"/>
</dbReference>
<reference evidence="10" key="1">
    <citation type="submission" date="2014-11" db="EMBL/GenBank/DDBJ databases">
        <authorList>
            <person name="Wibberg D."/>
        </authorList>
    </citation>
    <scope>NUCLEOTIDE SEQUENCE [LARGE SCALE GENOMIC DNA]</scope>
    <source>
        <strain evidence="10">L3</strain>
    </source>
</reference>
<evidence type="ECO:0000256" key="1">
    <source>
        <dbReference type="ARBA" id="ARBA00004651"/>
    </source>
</evidence>
<comment type="subcellular location">
    <subcellularLocation>
        <location evidence="1 7">Cell membrane</location>
        <topology evidence="1 7">Multi-pass membrane protein</topology>
    </subcellularLocation>
</comment>
<dbReference type="Pfam" id="PF00528">
    <property type="entry name" value="BPD_transp_1"/>
    <property type="match status" value="1"/>
</dbReference>
<accession>A0A0C7NLA3</accession>
<dbReference type="PATRIC" id="fig|1006576.9.peg.1379"/>
<evidence type="ECO:0000313" key="9">
    <source>
        <dbReference type="EMBL" id="CEP78676.1"/>
    </source>
</evidence>
<evidence type="ECO:0000256" key="7">
    <source>
        <dbReference type="RuleBase" id="RU363032"/>
    </source>
</evidence>
<evidence type="ECO:0000256" key="6">
    <source>
        <dbReference type="ARBA" id="ARBA00023136"/>
    </source>
</evidence>
<dbReference type="HOGENOM" id="CLU_016047_0_0_0"/>
<evidence type="ECO:0000256" key="2">
    <source>
        <dbReference type="ARBA" id="ARBA00022448"/>
    </source>
</evidence>
<sequence length="307" mass="34918">MSVQKKKSRAGFFIILPSLIFIGIFVYYFIFLTIRTSTSNWNSFSALVKGEYNFVGLRNYQRLFQDPRFQTDMWNTLFFTLFFLAGCVILGLFLANIIDKKLKGSNFFQNLFLFPMAISYVVTGTVWGWIFAPGNLPSDPQGINLLLQKIGLSKFQWMWYTSTQSIGKFNLALIPVIIAAVWQMSGYVMAMYLAGLRAIPEELIEASQVDGATGTQVFWRIKMPMLRPITLSAMIVIGHMSLKIFDLIYAMTGSGPNNVTDMPAIYMFEQMFRSNRYAIASAIAIIMLVMVAVVIIPYLYYSFRGSK</sequence>
<keyword evidence="10" id="KW-1185">Reference proteome</keyword>
<evidence type="ECO:0000256" key="4">
    <source>
        <dbReference type="ARBA" id="ARBA00022692"/>
    </source>
</evidence>
<feature type="domain" description="ABC transmembrane type-1" evidence="8">
    <location>
        <begin position="73"/>
        <end position="298"/>
    </location>
</feature>
<dbReference type="InterPro" id="IPR035906">
    <property type="entry name" value="MetI-like_sf"/>
</dbReference>
<dbReference type="PANTHER" id="PTHR30193">
    <property type="entry name" value="ABC TRANSPORTER PERMEASE PROTEIN"/>
    <property type="match status" value="1"/>
</dbReference>
<keyword evidence="3" id="KW-1003">Cell membrane</keyword>
<dbReference type="GO" id="GO:0055085">
    <property type="term" value="P:transmembrane transport"/>
    <property type="evidence" value="ECO:0007669"/>
    <property type="project" value="InterPro"/>
</dbReference>
<evidence type="ECO:0000313" key="10">
    <source>
        <dbReference type="Proteomes" id="UP000032809"/>
    </source>
</evidence>
<keyword evidence="4 7" id="KW-0812">Transmembrane</keyword>
<organism evidence="9 10">
    <name type="scientific">Defluviitoga tunisiensis</name>
    <dbReference type="NCBI Taxonomy" id="1006576"/>
    <lineage>
        <taxon>Bacteria</taxon>
        <taxon>Thermotogati</taxon>
        <taxon>Thermotogota</taxon>
        <taxon>Thermotogae</taxon>
        <taxon>Petrotogales</taxon>
        <taxon>Petrotogaceae</taxon>
        <taxon>Defluviitoga</taxon>
    </lineage>
</organism>
<evidence type="ECO:0000256" key="3">
    <source>
        <dbReference type="ARBA" id="ARBA00022475"/>
    </source>
</evidence>
<feature type="transmembrane region" description="Helical" evidence="7">
    <location>
        <begin position="229"/>
        <end position="252"/>
    </location>
</feature>
<name>A0A0C7NLA3_DEFTU</name>
<dbReference type="GO" id="GO:0005886">
    <property type="term" value="C:plasma membrane"/>
    <property type="evidence" value="ECO:0007669"/>
    <property type="project" value="UniProtKB-SubCell"/>
</dbReference>
<evidence type="ECO:0000256" key="5">
    <source>
        <dbReference type="ARBA" id="ARBA00022989"/>
    </source>
</evidence>
<gene>
    <name evidence="9" type="ORF">DTL3_1382</name>
</gene>
<dbReference type="EMBL" id="LN824141">
    <property type="protein sequence ID" value="CEP78676.1"/>
    <property type="molecule type" value="Genomic_DNA"/>
</dbReference>
<dbReference type="RefSeq" id="WP_045088074.1">
    <property type="nucleotide sequence ID" value="NZ_LN824141.1"/>
</dbReference>
<feature type="transmembrane region" description="Helical" evidence="7">
    <location>
        <begin position="110"/>
        <end position="130"/>
    </location>
</feature>
<proteinExistence type="inferred from homology"/>
<dbReference type="PROSITE" id="PS50928">
    <property type="entry name" value="ABC_TM1"/>
    <property type="match status" value="1"/>
</dbReference>
<keyword evidence="2 7" id="KW-0813">Transport</keyword>
<keyword evidence="5 7" id="KW-1133">Transmembrane helix</keyword>
<feature type="transmembrane region" description="Helical" evidence="7">
    <location>
        <begin position="12"/>
        <end position="34"/>
    </location>
</feature>
<evidence type="ECO:0000259" key="8">
    <source>
        <dbReference type="PROSITE" id="PS50928"/>
    </source>
</evidence>
<dbReference type="Gene3D" id="1.10.3720.10">
    <property type="entry name" value="MetI-like"/>
    <property type="match status" value="1"/>
</dbReference>
<dbReference type="OrthoDB" id="9807129at2"/>
<feature type="transmembrane region" description="Helical" evidence="7">
    <location>
        <begin position="277"/>
        <end position="301"/>
    </location>
</feature>
<dbReference type="STRING" id="1006576.DTL3_1382"/>
<keyword evidence="6 7" id="KW-0472">Membrane</keyword>
<protein>
    <submittedName>
        <fullName evidence="9">Sugar ABC transporter permease</fullName>
    </submittedName>
</protein>